<keyword evidence="3" id="KW-1185">Reference proteome</keyword>
<feature type="transmembrane region" description="Helical" evidence="1">
    <location>
        <begin position="161"/>
        <end position="182"/>
    </location>
</feature>
<dbReference type="EMBL" id="VFPO01000001">
    <property type="protein sequence ID" value="TQM67035.1"/>
    <property type="molecule type" value="Genomic_DNA"/>
</dbReference>
<feature type="transmembrane region" description="Helical" evidence="1">
    <location>
        <begin position="119"/>
        <end position="140"/>
    </location>
</feature>
<reference evidence="2 3" key="1">
    <citation type="submission" date="2019-06" db="EMBL/GenBank/DDBJ databases">
        <title>Sequencing the genomes of 1000 actinobacteria strains.</title>
        <authorList>
            <person name="Klenk H.-P."/>
        </authorList>
    </citation>
    <scope>NUCLEOTIDE SEQUENCE [LARGE SCALE GENOMIC DNA]</scope>
    <source>
        <strain evidence="2 3">DSM 45043</strain>
    </source>
</reference>
<keyword evidence="1" id="KW-1133">Transmembrane helix</keyword>
<organism evidence="2 3">
    <name type="scientific">Actinomadura hallensis</name>
    <dbReference type="NCBI Taxonomy" id="337895"/>
    <lineage>
        <taxon>Bacteria</taxon>
        <taxon>Bacillati</taxon>
        <taxon>Actinomycetota</taxon>
        <taxon>Actinomycetes</taxon>
        <taxon>Streptosporangiales</taxon>
        <taxon>Thermomonosporaceae</taxon>
        <taxon>Actinomadura</taxon>
    </lineage>
</organism>
<feature type="transmembrane region" description="Helical" evidence="1">
    <location>
        <begin position="20"/>
        <end position="38"/>
    </location>
</feature>
<proteinExistence type="predicted"/>
<dbReference type="Proteomes" id="UP000316706">
    <property type="component" value="Unassembled WGS sequence"/>
</dbReference>
<dbReference type="OrthoDB" id="5191668at2"/>
<dbReference type="AlphaFoldDB" id="A0A543I8W8"/>
<name>A0A543I8W8_9ACTN</name>
<comment type="caution">
    <text evidence="2">The sequence shown here is derived from an EMBL/GenBank/DDBJ whole genome shotgun (WGS) entry which is preliminary data.</text>
</comment>
<sequence length="220" mass="22204">MTAHPTTAPPADRGMRLLRAAAFSAVCVSASGCAHVLASGEGLSWTPLVAGWLATMLLVTPLAGRERSRPGIIATLLCGQVVLHVVFSLGQCGGAAAAGHPGAASAAHAPPVHEAGASLGASLVPGPAMFALHLIAAAVLGRVVHHGDRALWRLERLSRRAAGAFGRPLAALLGAALVRVPALPPCVLRADPRAREAGDAPGWTVALNHAVIRRGPPVAA</sequence>
<protein>
    <recommendedName>
        <fullName evidence="4">Integral membrane protein</fullName>
    </recommendedName>
</protein>
<evidence type="ECO:0000313" key="3">
    <source>
        <dbReference type="Proteomes" id="UP000316706"/>
    </source>
</evidence>
<evidence type="ECO:0000256" key="1">
    <source>
        <dbReference type="SAM" id="Phobius"/>
    </source>
</evidence>
<keyword evidence="1" id="KW-0472">Membrane</keyword>
<accession>A0A543I8W8</accession>
<evidence type="ECO:0000313" key="2">
    <source>
        <dbReference type="EMBL" id="TQM67035.1"/>
    </source>
</evidence>
<feature type="transmembrane region" description="Helical" evidence="1">
    <location>
        <begin position="44"/>
        <end position="64"/>
    </location>
</feature>
<feature type="transmembrane region" description="Helical" evidence="1">
    <location>
        <begin position="76"/>
        <end position="99"/>
    </location>
</feature>
<evidence type="ECO:0008006" key="4">
    <source>
        <dbReference type="Google" id="ProtNLM"/>
    </source>
</evidence>
<keyword evidence="1" id="KW-0812">Transmembrane</keyword>
<dbReference type="RefSeq" id="WP_141966096.1">
    <property type="nucleotide sequence ID" value="NZ_VFPO01000001.1"/>
</dbReference>
<gene>
    <name evidence="2" type="ORF">FHX41_0632</name>
</gene>